<accession>A0A382NTZ4</accession>
<name>A0A382NTZ4_9ZZZZ</name>
<dbReference type="AlphaFoldDB" id="A0A382NTZ4"/>
<proteinExistence type="predicted"/>
<evidence type="ECO:0000313" key="2">
    <source>
        <dbReference type="EMBL" id="SVC63041.1"/>
    </source>
</evidence>
<keyword evidence="1" id="KW-0472">Membrane</keyword>
<feature type="transmembrane region" description="Helical" evidence="1">
    <location>
        <begin position="44"/>
        <end position="67"/>
    </location>
</feature>
<organism evidence="2">
    <name type="scientific">marine metagenome</name>
    <dbReference type="NCBI Taxonomy" id="408172"/>
    <lineage>
        <taxon>unclassified sequences</taxon>
        <taxon>metagenomes</taxon>
        <taxon>ecological metagenomes</taxon>
    </lineage>
</organism>
<reference evidence="2" key="1">
    <citation type="submission" date="2018-05" db="EMBL/GenBank/DDBJ databases">
        <authorList>
            <person name="Lanie J.A."/>
            <person name="Ng W.-L."/>
            <person name="Kazmierczak K.M."/>
            <person name="Andrzejewski T.M."/>
            <person name="Davidsen T.M."/>
            <person name="Wayne K.J."/>
            <person name="Tettelin H."/>
            <person name="Glass J.I."/>
            <person name="Rusch D."/>
            <person name="Podicherti R."/>
            <person name="Tsui H.-C.T."/>
            <person name="Winkler M.E."/>
        </authorList>
    </citation>
    <scope>NUCLEOTIDE SEQUENCE</scope>
</reference>
<protein>
    <recommendedName>
        <fullName evidence="3">Lipopolysaccharide assembly protein A domain-containing protein</fullName>
    </recommendedName>
</protein>
<keyword evidence="1" id="KW-0812">Transmembrane</keyword>
<keyword evidence="1" id="KW-1133">Transmembrane helix</keyword>
<dbReference type="EMBL" id="UINC01101873">
    <property type="protein sequence ID" value="SVC63041.1"/>
    <property type="molecule type" value="Genomic_DNA"/>
</dbReference>
<evidence type="ECO:0000256" key="1">
    <source>
        <dbReference type="SAM" id="Phobius"/>
    </source>
</evidence>
<evidence type="ECO:0008006" key="3">
    <source>
        <dbReference type="Google" id="ProtNLM"/>
    </source>
</evidence>
<sequence length="74" mass="8647">MRLNTIFLFLVFVLLLFVCFLLLKLNQAIVFLDLLFVDIQVKVGFLILVSFLIGSLLTFTLEMIYMLKKKKSEN</sequence>
<gene>
    <name evidence="2" type="ORF">METZ01_LOCUS315895</name>
</gene>